<reference evidence="4" key="1">
    <citation type="submission" date="2021-01" db="EMBL/GenBank/DDBJ databases">
        <authorList>
            <person name="Corre E."/>
            <person name="Pelletier E."/>
            <person name="Niang G."/>
            <person name="Scheremetjew M."/>
            <person name="Finn R."/>
            <person name="Kale V."/>
            <person name="Holt S."/>
            <person name="Cochrane G."/>
            <person name="Meng A."/>
            <person name="Brown T."/>
            <person name="Cohen L."/>
        </authorList>
    </citation>
    <scope>NUCLEOTIDE SEQUENCE</scope>
    <source>
        <strain evidence="4">308</strain>
    </source>
</reference>
<keyword evidence="2" id="KW-0934">Plastid</keyword>
<proteinExistence type="predicted"/>
<comment type="subcellular location">
    <subcellularLocation>
        <location evidence="1">Plastid</location>
    </subcellularLocation>
</comment>
<dbReference type="PANTHER" id="PTHR31906">
    <property type="entry name" value="PLASTID-LIPID-ASSOCIATED PROTEIN 4, CHLOROPLASTIC-RELATED"/>
    <property type="match status" value="1"/>
</dbReference>
<dbReference type="InterPro" id="IPR039633">
    <property type="entry name" value="PAP"/>
</dbReference>
<dbReference type="Pfam" id="PF04755">
    <property type="entry name" value="PAP_fibrillin"/>
    <property type="match status" value="1"/>
</dbReference>
<evidence type="ECO:0000256" key="1">
    <source>
        <dbReference type="ARBA" id="ARBA00004474"/>
    </source>
</evidence>
<evidence type="ECO:0000313" key="4">
    <source>
        <dbReference type="EMBL" id="CAD8904102.1"/>
    </source>
</evidence>
<dbReference type="GO" id="GO:0009536">
    <property type="term" value="C:plastid"/>
    <property type="evidence" value="ECO:0007669"/>
    <property type="project" value="UniProtKB-SubCell"/>
</dbReference>
<evidence type="ECO:0000256" key="2">
    <source>
        <dbReference type="ARBA" id="ARBA00022640"/>
    </source>
</evidence>
<dbReference type="EMBL" id="HBFR01042823">
    <property type="protein sequence ID" value="CAD8904102.1"/>
    <property type="molecule type" value="Transcribed_RNA"/>
</dbReference>
<sequence length="224" mass="25855">MNMEKFSFGLSPVLFITVTVLFFVVATEALVPASLQRNFLKAQLRQACLKKDESEIFEIVYKLQGLNPTTDIMQDFKMLGGDWKLDFTTAPEREVPRESENDDAAKTYQTVDTERGVIYNIIDRGLPEKGLRIAVGAEATRTNRVALDFRTIEAYNDRFPKKVVLNFPPRSFFRTVFKFQKLVKGEPYDETEFKEIGHFDLLFLDEDLRIQQNSEGNIFINSKM</sequence>
<feature type="domain" description="Plastid lipid-associated protein/fibrillin conserved" evidence="3">
    <location>
        <begin position="50"/>
        <end position="220"/>
    </location>
</feature>
<dbReference type="AlphaFoldDB" id="A0A7S1C2D1"/>
<accession>A0A7S1C2D1</accession>
<protein>
    <recommendedName>
        <fullName evidence="3">Plastid lipid-associated protein/fibrillin conserved domain-containing protein</fullName>
    </recommendedName>
</protein>
<name>A0A7S1C2D1_9STRA</name>
<organism evidence="4">
    <name type="scientific">Corethron hystrix</name>
    <dbReference type="NCBI Taxonomy" id="216773"/>
    <lineage>
        <taxon>Eukaryota</taxon>
        <taxon>Sar</taxon>
        <taxon>Stramenopiles</taxon>
        <taxon>Ochrophyta</taxon>
        <taxon>Bacillariophyta</taxon>
        <taxon>Coscinodiscophyceae</taxon>
        <taxon>Corethrophycidae</taxon>
        <taxon>Corethrales</taxon>
        <taxon>Corethraceae</taxon>
        <taxon>Corethron</taxon>
    </lineage>
</organism>
<dbReference type="InterPro" id="IPR006843">
    <property type="entry name" value="PAP/fibrillin_dom"/>
</dbReference>
<gene>
    <name evidence="4" type="ORF">CHYS00102_LOCUS31322</name>
</gene>
<evidence type="ECO:0000259" key="3">
    <source>
        <dbReference type="Pfam" id="PF04755"/>
    </source>
</evidence>